<name>A0A1X7AQR7_9GAMM</name>
<evidence type="ECO:0000313" key="2">
    <source>
        <dbReference type="EMBL" id="SMA50482.1"/>
    </source>
</evidence>
<feature type="compositionally biased region" description="Pro residues" evidence="1">
    <location>
        <begin position="470"/>
        <end position="482"/>
    </location>
</feature>
<dbReference type="RefSeq" id="WP_133060609.1">
    <property type="nucleotide sequence ID" value="NZ_CBCSCN010000016.1"/>
</dbReference>
<dbReference type="Gene3D" id="3.30.40.10">
    <property type="entry name" value="Zinc/RING finger domain, C3HC4 (zinc finger)"/>
    <property type="match status" value="1"/>
</dbReference>
<dbReference type="AlphaFoldDB" id="A0A1X7AQR7"/>
<feature type="region of interest" description="Disordered" evidence="1">
    <location>
        <begin position="455"/>
        <end position="521"/>
    </location>
</feature>
<accession>A0A1X7AQR7</accession>
<protein>
    <submittedName>
        <fullName evidence="2">Uncharacterized protein</fullName>
    </submittedName>
</protein>
<dbReference type="EMBL" id="FWPT01000013">
    <property type="protein sequence ID" value="SMA50482.1"/>
    <property type="molecule type" value="Genomic_DNA"/>
</dbReference>
<proteinExistence type="predicted"/>
<dbReference type="InterPro" id="IPR013083">
    <property type="entry name" value="Znf_RING/FYVE/PHD"/>
</dbReference>
<evidence type="ECO:0000313" key="3">
    <source>
        <dbReference type="Proteomes" id="UP000196573"/>
    </source>
</evidence>
<evidence type="ECO:0000256" key="1">
    <source>
        <dbReference type="SAM" id="MobiDB-lite"/>
    </source>
</evidence>
<keyword evidence="3" id="KW-1185">Reference proteome</keyword>
<gene>
    <name evidence="2" type="ORF">EHSB41UT_04293</name>
</gene>
<organism evidence="2 3">
    <name type="scientific">Parendozoicomonas haliclonae</name>
    <dbReference type="NCBI Taxonomy" id="1960125"/>
    <lineage>
        <taxon>Bacteria</taxon>
        <taxon>Pseudomonadati</taxon>
        <taxon>Pseudomonadota</taxon>
        <taxon>Gammaproteobacteria</taxon>
        <taxon>Oceanospirillales</taxon>
        <taxon>Endozoicomonadaceae</taxon>
        <taxon>Parendozoicomonas</taxon>
    </lineage>
</organism>
<sequence>MHRSTTGPITPPKPFGSFIRAMLAVWLLALSCCTSANEPINLDVIEEEGRLALEQNRHGSFLEFGNNLLFLEDFSPNRITSALAQITLGGILPGLLIGSAPHLGQWLEKVTQTTHSHTQTLVQGSQWAGTLLALVARLANLEDIFNAGLSYTNLSAAFELLGYQRILFLLGLQQLTDQQRLHYRLLSTALLITAWQLWPFSTGEKSWPVQLTDRYSKYFIIRIHSPTPDHNLPVVEFLRTQLQMTSRHDGQHPLGRLAHAMERTGRESLSVVPRTLTTGKQLMLMVPQDDTGQQAAIVHIALDYQKETFTPWLEESYANPHLRQASRFFSLFQKDILDHISDALLCLYNKCHWGQLSATAHEDVFTYQPDEPAAPVPAQESTVPYHSSNARVFQLGSRLFARANDHNLELSANPVQSGHFHQYRLPAWLTSLISAELTASFRDWAFKSTLNTLTPHASVTPAGPSLPEISPEPFPELSPSPDPEITSDAHSASVPLSSGVGRTRSQVARSQTTPLPPAAQNLPWIRRGDKEKIQPVSQTKRFGNAQRKTPKDPLNLYKNIRRRHPSDGLATSFETSHYYTNYAGGVTDKMYKHARQNKECVICFDSGRKAAPLLKCPHQCEAGVMHLGCLDKYLHNHVQYNDVGAELLYPPGNRQGSIANPTKAIGARHHAHINVPCPVCRQPIAAQLRWGKR</sequence>
<reference evidence="2 3" key="1">
    <citation type="submission" date="2017-03" db="EMBL/GenBank/DDBJ databases">
        <authorList>
            <person name="Afonso C.L."/>
            <person name="Miller P.J."/>
            <person name="Scott M.A."/>
            <person name="Spackman E."/>
            <person name="Goraichik I."/>
            <person name="Dimitrov K.M."/>
            <person name="Suarez D.L."/>
            <person name="Swayne D.E."/>
        </authorList>
    </citation>
    <scope>NUCLEOTIDE SEQUENCE [LARGE SCALE GENOMIC DNA]</scope>
    <source>
        <strain evidence="2">SB41UT1</strain>
    </source>
</reference>
<feature type="compositionally biased region" description="Polar residues" evidence="1">
    <location>
        <begin position="503"/>
        <end position="513"/>
    </location>
</feature>
<dbReference type="PROSITE" id="PS51257">
    <property type="entry name" value="PROKAR_LIPOPROTEIN"/>
    <property type="match status" value="1"/>
</dbReference>
<dbReference type="Proteomes" id="UP000196573">
    <property type="component" value="Unassembled WGS sequence"/>
</dbReference>